<evidence type="ECO:0000313" key="7">
    <source>
        <dbReference type="EMBL" id="CAF9929324.1"/>
    </source>
</evidence>
<evidence type="ECO:0000256" key="3">
    <source>
        <dbReference type="ARBA" id="ARBA00023098"/>
    </source>
</evidence>
<dbReference type="Proteomes" id="UP000664521">
    <property type="component" value="Unassembled WGS sequence"/>
</dbReference>
<comment type="catalytic activity">
    <reaction evidence="4">
        <text>a 1-O-alkyl-2-acetyl-sn-glycero-3-phosphocholine + H2O = a 1-O-alkyl-sn-glycero-3-phosphocholine + acetate + H(+)</text>
        <dbReference type="Rhea" id="RHEA:17777"/>
        <dbReference type="ChEBI" id="CHEBI:15377"/>
        <dbReference type="ChEBI" id="CHEBI:15378"/>
        <dbReference type="ChEBI" id="CHEBI:30089"/>
        <dbReference type="ChEBI" id="CHEBI:30909"/>
        <dbReference type="ChEBI" id="CHEBI:36707"/>
        <dbReference type="EC" id="3.1.1.47"/>
    </reaction>
</comment>
<dbReference type="GO" id="GO:0016042">
    <property type="term" value="P:lipid catabolic process"/>
    <property type="evidence" value="ECO:0007669"/>
    <property type="project" value="UniProtKB-KW"/>
</dbReference>
<dbReference type="Pfam" id="PF03403">
    <property type="entry name" value="PAF-AH_p_II"/>
    <property type="match status" value="1"/>
</dbReference>
<comment type="similarity">
    <text evidence="4">Belongs to the serine esterase family.</text>
</comment>
<dbReference type="InterPro" id="IPR029058">
    <property type="entry name" value="AB_hydrolase_fold"/>
</dbReference>
<dbReference type="GO" id="GO:0003847">
    <property type="term" value="F:1-alkyl-2-acetylglycerophosphocholine esterase activity"/>
    <property type="evidence" value="ECO:0007669"/>
    <property type="project" value="UniProtKB-UniRule"/>
</dbReference>
<keyword evidence="2 4" id="KW-0442">Lipid degradation</keyword>
<name>A0A8H3FU36_9LECA</name>
<dbReference type="OrthoDB" id="2363873at2759"/>
<protein>
    <recommendedName>
        <fullName evidence="4">Putative phospholipase</fullName>
        <ecNumber evidence="4">3.1.1.47</ecNumber>
    </recommendedName>
</protein>
<proteinExistence type="inferred from homology"/>
<keyword evidence="6" id="KW-0472">Membrane</keyword>
<evidence type="ECO:0000313" key="8">
    <source>
        <dbReference type="Proteomes" id="UP000664521"/>
    </source>
</evidence>
<dbReference type="Gene3D" id="3.40.50.1820">
    <property type="entry name" value="alpha/beta hydrolase"/>
    <property type="match status" value="1"/>
</dbReference>
<dbReference type="PANTHER" id="PTHR10272:SF0">
    <property type="entry name" value="PLATELET-ACTIVATING FACTOR ACETYLHYDROLASE"/>
    <property type="match status" value="1"/>
</dbReference>
<keyword evidence="6" id="KW-1133">Transmembrane helix</keyword>
<dbReference type="PIRSF" id="PIRSF018169">
    <property type="entry name" value="PAF_acetylhydrolase"/>
    <property type="match status" value="1"/>
</dbReference>
<reference evidence="7" key="1">
    <citation type="submission" date="2021-03" db="EMBL/GenBank/DDBJ databases">
        <authorList>
            <person name="Tagirdzhanova G."/>
        </authorList>
    </citation>
    <scope>NUCLEOTIDE SEQUENCE</scope>
</reference>
<comment type="caution">
    <text evidence="7">The sequence shown here is derived from an EMBL/GenBank/DDBJ whole genome shotgun (WGS) entry which is preliminary data.</text>
</comment>
<dbReference type="SUPFAM" id="SSF53474">
    <property type="entry name" value="alpha/beta-Hydrolases"/>
    <property type="match status" value="1"/>
</dbReference>
<keyword evidence="6" id="KW-0812">Transmembrane</keyword>
<dbReference type="PANTHER" id="PTHR10272">
    <property type="entry name" value="PLATELET-ACTIVATING FACTOR ACETYLHYDROLASE"/>
    <property type="match status" value="1"/>
</dbReference>
<gene>
    <name evidence="7" type="ORF">HETSPECPRED_007343</name>
</gene>
<dbReference type="EC" id="3.1.1.47" evidence="4"/>
<keyword evidence="8" id="KW-1185">Reference proteome</keyword>
<sequence length="539" mass="60311">MDIEIPVASPRTFSHIKRHGQHLLQLKTVLVAVYYPSAFGSGVGKDPGGYVKWSRETWLPRPRLKTAQGYGLFSGLAQWLAVLWFLVSTWFTKIPAFRNADLATHWPVLQDSKTSGWKIKNQPGSPPEGQSEEPVFPLIIFSHGMGGSRTAYSSLCGEFASYGFVVVALEHRDGTGPRTLINHPTEGFASAEHEKNTNDPGVKARFETVDYIFPKDNPMDTSPGNPQGIDGELRTAQLGLRLAEIDEAYQLINVINRGDGLDIAQRNLRKAGGVGASSRGLEGVNWSGWKGRVNVKQVTMVGHSFGAAATVEVLRQKEDFHWVKQAIIYDIWGAPLKPASNLEQHINVPLLAVNSEAFTYWEENFKTVTSLCEETSECGAPSWLMTVRGTVHISHSDFCILYPHVASIFLKMVLKPERAIDLNINASLEFLARVIAKPAPFHRSLRNGQILEQQPLEKLPTKLKPDEERMARRLKLEHEMRGRVNPKLRRRLKKVGGIHSDDNEVWMHFVPADEVLERWETRVAEAEDTNGSFGRQVSD</sequence>
<accession>A0A8H3FU36</accession>
<keyword evidence="3 4" id="KW-0443">Lipid metabolism</keyword>
<dbReference type="AlphaFoldDB" id="A0A8H3FU36"/>
<evidence type="ECO:0000256" key="5">
    <source>
        <dbReference type="PIRSR" id="PIRSR018169-1"/>
    </source>
</evidence>
<feature type="active site" description="Charge relay system" evidence="5">
    <location>
        <position position="330"/>
    </location>
</feature>
<feature type="active site" description="Nucleophile" evidence="5">
    <location>
        <position position="304"/>
    </location>
</feature>
<feature type="active site" description="Charge relay system" evidence="5">
    <location>
        <position position="392"/>
    </location>
</feature>
<dbReference type="EMBL" id="CAJPDS010000051">
    <property type="protein sequence ID" value="CAF9929324.1"/>
    <property type="molecule type" value="Genomic_DNA"/>
</dbReference>
<evidence type="ECO:0000256" key="1">
    <source>
        <dbReference type="ARBA" id="ARBA00022801"/>
    </source>
</evidence>
<evidence type="ECO:0000256" key="4">
    <source>
        <dbReference type="PIRNR" id="PIRNR018169"/>
    </source>
</evidence>
<evidence type="ECO:0000256" key="2">
    <source>
        <dbReference type="ARBA" id="ARBA00022963"/>
    </source>
</evidence>
<feature type="transmembrane region" description="Helical" evidence="6">
    <location>
        <begin position="70"/>
        <end position="91"/>
    </location>
</feature>
<keyword evidence="1 4" id="KW-0378">Hydrolase</keyword>
<evidence type="ECO:0000256" key="6">
    <source>
        <dbReference type="SAM" id="Phobius"/>
    </source>
</evidence>
<dbReference type="InterPro" id="IPR016715">
    <property type="entry name" value="PAF_acetylhydro_eukaryote"/>
</dbReference>
<organism evidence="7 8">
    <name type="scientific">Heterodermia speciosa</name>
    <dbReference type="NCBI Taxonomy" id="116794"/>
    <lineage>
        <taxon>Eukaryota</taxon>
        <taxon>Fungi</taxon>
        <taxon>Dikarya</taxon>
        <taxon>Ascomycota</taxon>
        <taxon>Pezizomycotina</taxon>
        <taxon>Lecanoromycetes</taxon>
        <taxon>OSLEUM clade</taxon>
        <taxon>Lecanoromycetidae</taxon>
        <taxon>Caliciales</taxon>
        <taxon>Physciaceae</taxon>
        <taxon>Heterodermia</taxon>
    </lineage>
</organism>